<dbReference type="Pfam" id="PF07209">
    <property type="entry name" value="DUF1415"/>
    <property type="match status" value="1"/>
</dbReference>
<protein>
    <recommendedName>
        <fullName evidence="4">DUF1415 domain-containing protein</fullName>
    </recommendedName>
</protein>
<evidence type="ECO:0000313" key="2">
    <source>
        <dbReference type="EMBL" id="CAL1164922.1"/>
    </source>
</evidence>
<name>A0A9P1GIE2_9DINO</name>
<dbReference type="EMBL" id="CAMXCT030005135">
    <property type="protein sequence ID" value="CAL4798859.1"/>
    <property type="molecule type" value="Genomic_DNA"/>
</dbReference>
<organism evidence="1">
    <name type="scientific">Cladocopium goreaui</name>
    <dbReference type="NCBI Taxonomy" id="2562237"/>
    <lineage>
        <taxon>Eukaryota</taxon>
        <taxon>Sar</taxon>
        <taxon>Alveolata</taxon>
        <taxon>Dinophyceae</taxon>
        <taxon>Suessiales</taxon>
        <taxon>Symbiodiniaceae</taxon>
        <taxon>Cladocopium</taxon>
    </lineage>
</organism>
<reference evidence="1" key="1">
    <citation type="submission" date="2022-10" db="EMBL/GenBank/DDBJ databases">
        <authorList>
            <person name="Chen Y."/>
            <person name="Dougan E. K."/>
            <person name="Chan C."/>
            <person name="Rhodes N."/>
            <person name="Thang M."/>
        </authorList>
    </citation>
    <scope>NUCLEOTIDE SEQUENCE</scope>
</reference>
<evidence type="ECO:0000313" key="3">
    <source>
        <dbReference type="Proteomes" id="UP001152797"/>
    </source>
</evidence>
<accession>A0A9P1GIE2</accession>
<dbReference type="EMBL" id="CAMXCT010005135">
    <property type="protein sequence ID" value="CAI4011547.1"/>
    <property type="molecule type" value="Genomic_DNA"/>
</dbReference>
<keyword evidence="3" id="KW-1185">Reference proteome</keyword>
<reference evidence="2" key="2">
    <citation type="submission" date="2024-04" db="EMBL/GenBank/DDBJ databases">
        <authorList>
            <person name="Chen Y."/>
            <person name="Shah S."/>
            <person name="Dougan E. K."/>
            <person name="Thang M."/>
            <person name="Chan C."/>
        </authorList>
    </citation>
    <scope>NUCLEOTIDE SEQUENCE [LARGE SCALE GENOMIC DNA]</scope>
</reference>
<dbReference type="EMBL" id="CAMXCT020005135">
    <property type="protein sequence ID" value="CAL1164922.1"/>
    <property type="molecule type" value="Genomic_DNA"/>
</dbReference>
<evidence type="ECO:0008006" key="4">
    <source>
        <dbReference type="Google" id="ProtNLM"/>
    </source>
</evidence>
<proteinExistence type="predicted"/>
<evidence type="ECO:0000313" key="1">
    <source>
        <dbReference type="EMBL" id="CAI4011547.1"/>
    </source>
</evidence>
<gene>
    <name evidence="1" type="ORF">C1SCF055_LOCUS36697</name>
</gene>
<dbReference type="OrthoDB" id="438495at2759"/>
<dbReference type="InterPro" id="IPR009858">
    <property type="entry name" value="DUF1415"/>
</dbReference>
<dbReference type="Proteomes" id="UP001152797">
    <property type="component" value="Unassembled WGS sequence"/>
</dbReference>
<dbReference type="AlphaFoldDB" id="A0A9P1GIE2"/>
<sequence length="189" mass="20941">MEKPMGNHWGTTDFGILVQAKAVAQWVRRVVVRHGLCPWAEEALRRGSLAVVTLDEESEEEVAAAVLAHAQLLAGLGTSPTAATTLLVAPKCGSLQDFEVYLHLCAWLEEAFEELELNGKVQLATFHPDFRFADSAGPNDAADFVGRAPAPAFHLLREKERRLNSLLRVLNFRHLAVLESFNQAWVEPF</sequence>
<comment type="caution">
    <text evidence="1">The sequence shown here is derived from an EMBL/GenBank/DDBJ whole genome shotgun (WGS) entry which is preliminary data.</text>
</comment>